<evidence type="ECO:0000313" key="8">
    <source>
        <dbReference type="EMBL" id="PSL04783.1"/>
    </source>
</evidence>
<sequence>MDHSERGGAGSIRSAIDGLSDTARTAHDEIGAVSESVRSAVREIAEAATPGLSRQETTALESALHEVTADMQRTLDTLDDEITGAVDTHVAELETLLRTDRTGGPAGGTAETAGPSAPPEDEPPPLPPLDDIPALKGTTEWAEAVVERYPRLTVDEVLAIYHYTTVDGVDEMNGHLRHPENTPEAARAAIQQRIDAAVSGLKKLPKVPGVTFRGTYIPEDILPDWRAGARVSDAAFYSSSTDAAVAEDFRLSRDGNVFVTITGATGVDVQALSHFGDEAEILFQPGTEWRVITAEWDERRTCWDLDVVEVTR</sequence>
<gene>
    <name evidence="8" type="ORF">CLV30_105250</name>
</gene>
<dbReference type="PROSITE" id="PS51996">
    <property type="entry name" value="TR_MART"/>
    <property type="match status" value="1"/>
</dbReference>
<organism evidence="8 9">
    <name type="scientific">Haloactinopolyspora alba</name>
    <dbReference type="NCBI Taxonomy" id="648780"/>
    <lineage>
        <taxon>Bacteria</taxon>
        <taxon>Bacillati</taxon>
        <taxon>Actinomycetota</taxon>
        <taxon>Actinomycetes</taxon>
        <taxon>Jiangellales</taxon>
        <taxon>Jiangellaceae</taxon>
        <taxon>Haloactinopolyspora</taxon>
    </lineage>
</organism>
<evidence type="ECO:0000256" key="7">
    <source>
        <dbReference type="SAM" id="MobiDB-lite"/>
    </source>
</evidence>
<evidence type="ECO:0000313" key="9">
    <source>
        <dbReference type="Proteomes" id="UP000243528"/>
    </source>
</evidence>
<keyword evidence="4 8" id="KW-0808">Transferase</keyword>
<dbReference type="EC" id="2.4.2.31" evidence="2"/>
<dbReference type="GO" id="GO:0016779">
    <property type="term" value="F:nucleotidyltransferase activity"/>
    <property type="evidence" value="ECO:0007669"/>
    <property type="project" value="UniProtKB-KW"/>
</dbReference>
<comment type="caution">
    <text evidence="8">The sequence shown here is derived from an EMBL/GenBank/DDBJ whole genome shotgun (WGS) entry which is preliminary data.</text>
</comment>
<evidence type="ECO:0000256" key="2">
    <source>
        <dbReference type="ARBA" id="ARBA00012031"/>
    </source>
</evidence>
<dbReference type="Pfam" id="PF01129">
    <property type="entry name" value="ART"/>
    <property type="match status" value="1"/>
</dbReference>
<evidence type="ECO:0000256" key="3">
    <source>
        <dbReference type="ARBA" id="ARBA00022676"/>
    </source>
</evidence>
<dbReference type="Gene3D" id="3.90.176.10">
    <property type="entry name" value="Toxin ADP-ribosyltransferase, Chain A, domain 1"/>
    <property type="match status" value="1"/>
</dbReference>
<dbReference type="GO" id="GO:0106274">
    <property type="term" value="F:NAD+-protein-arginine ADP-ribosyltransferase activity"/>
    <property type="evidence" value="ECO:0007669"/>
    <property type="project" value="UniProtKB-EC"/>
</dbReference>
<dbReference type="AlphaFoldDB" id="A0A2P8E5N9"/>
<protein>
    <recommendedName>
        <fullName evidence="2">NAD(+)--protein-arginine ADP-ribosyltransferase</fullName>
        <ecNumber evidence="2">2.4.2.31</ecNumber>
    </recommendedName>
</protein>
<feature type="region of interest" description="Disordered" evidence="7">
    <location>
        <begin position="96"/>
        <end position="134"/>
    </location>
</feature>
<name>A0A2P8E5N9_9ACTN</name>
<dbReference type="EMBL" id="PYGE01000005">
    <property type="protein sequence ID" value="PSL04783.1"/>
    <property type="molecule type" value="Genomic_DNA"/>
</dbReference>
<proteinExistence type="inferred from homology"/>
<dbReference type="SUPFAM" id="SSF56399">
    <property type="entry name" value="ADP-ribosylation"/>
    <property type="match status" value="1"/>
</dbReference>
<accession>A0A2P8E5N9</accession>
<comment type="catalytic activity">
    <reaction evidence="6">
        <text>L-arginyl-[protein] + NAD(+) = N(omega)-(ADP-D-ribosyl)-L-arginyl-[protein] + nicotinamide + H(+)</text>
        <dbReference type="Rhea" id="RHEA:19149"/>
        <dbReference type="Rhea" id="RHEA-COMP:10532"/>
        <dbReference type="Rhea" id="RHEA-COMP:15087"/>
        <dbReference type="ChEBI" id="CHEBI:15378"/>
        <dbReference type="ChEBI" id="CHEBI:17154"/>
        <dbReference type="ChEBI" id="CHEBI:29965"/>
        <dbReference type="ChEBI" id="CHEBI:57540"/>
        <dbReference type="ChEBI" id="CHEBI:142554"/>
        <dbReference type="EC" id="2.4.2.31"/>
    </reaction>
</comment>
<evidence type="ECO:0000256" key="4">
    <source>
        <dbReference type="ARBA" id="ARBA00022679"/>
    </source>
</evidence>
<comment type="similarity">
    <text evidence="1">Belongs to the Arg-specific ADP-ribosyltransferase family.</text>
</comment>
<evidence type="ECO:0000256" key="1">
    <source>
        <dbReference type="ARBA" id="ARBA00009558"/>
    </source>
</evidence>
<dbReference type="InterPro" id="IPR000768">
    <property type="entry name" value="ART"/>
</dbReference>
<keyword evidence="5" id="KW-0548">Nucleotidyltransferase</keyword>
<evidence type="ECO:0000256" key="5">
    <source>
        <dbReference type="ARBA" id="ARBA00022695"/>
    </source>
</evidence>
<evidence type="ECO:0000256" key="6">
    <source>
        <dbReference type="ARBA" id="ARBA00047597"/>
    </source>
</evidence>
<keyword evidence="3" id="KW-0328">Glycosyltransferase</keyword>
<reference evidence="8 9" key="1">
    <citation type="submission" date="2018-03" db="EMBL/GenBank/DDBJ databases">
        <title>Genomic Encyclopedia of Archaeal and Bacterial Type Strains, Phase II (KMG-II): from individual species to whole genera.</title>
        <authorList>
            <person name="Goeker M."/>
        </authorList>
    </citation>
    <scope>NUCLEOTIDE SEQUENCE [LARGE SCALE GENOMIC DNA]</scope>
    <source>
        <strain evidence="8 9">DSM 45211</strain>
    </source>
</reference>
<keyword evidence="9" id="KW-1185">Reference proteome</keyword>
<dbReference type="Proteomes" id="UP000243528">
    <property type="component" value="Unassembled WGS sequence"/>
</dbReference>